<dbReference type="GeneID" id="11464137"/>
<dbReference type="GO" id="GO:0019031">
    <property type="term" value="C:viral envelope"/>
    <property type="evidence" value="ECO:0007669"/>
    <property type="project" value="UniProtKB-KW"/>
</dbReference>
<keyword evidence="1" id="KW-0946">Virion</keyword>
<accession>G8XUD9</accession>
<evidence type="ECO:0000313" key="2">
    <source>
        <dbReference type="Proteomes" id="UP000113968"/>
    </source>
</evidence>
<protein>
    <submittedName>
        <fullName evidence="1">Envelope glycoprotein O</fullName>
    </submittedName>
</protein>
<gene>
    <name evidence="1" type="primary">UL74</name>
</gene>
<dbReference type="InterPro" id="IPR012564">
    <property type="entry name" value="Herpes_UL74"/>
</dbReference>
<keyword evidence="1" id="KW-0261">Viral envelope protein</keyword>
<dbReference type="RefSeq" id="YP_004940090.1">
    <property type="nucleotide sequence ID" value="NC_016447.1"/>
</dbReference>
<organism evidence="1 2">
    <name type="scientific">Aotine betaherpesvirus 1</name>
    <dbReference type="NCBI Taxonomy" id="50290"/>
    <lineage>
        <taxon>Viruses</taxon>
        <taxon>Duplodnaviria</taxon>
        <taxon>Heunggongvirae</taxon>
        <taxon>Peploviricota</taxon>
        <taxon>Herviviricetes</taxon>
        <taxon>Herpesvirales</taxon>
        <taxon>Orthoherpesviridae</taxon>
        <taxon>Betaherpesvirinae</taxon>
        <taxon>Cytomegalovirus</taxon>
        <taxon>Cytomegalovirus aotinebeta1</taxon>
    </lineage>
</organism>
<evidence type="ECO:0000313" key="1">
    <source>
        <dbReference type="EMBL" id="AEV80769.1"/>
    </source>
</evidence>
<dbReference type="KEGG" id="vg:11464137"/>
<name>G8XUD9_9BETA</name>
<reference evidence="1" key="1">
    <citation type="submission" date="2011-12" db="EMBL/GenBank/DDBJ databases">
        <title>Comparative genomics of primate cytomegaloviruses.</title>
        <authorList>
            <person name="Davison A.J."/>
            <person name="Holton M."/>
            <person name="Dolan A."/>
            <person name="Dargan D.J."/>
            <person name="Gatherer D."/>
            <person name="Hayward G.S."/>
        </authorList>
    </citation>
    <scope>NUCLEOTIDE SEQUENCE [LARGE SCALE GENOMIC DNA]</scope>
    <source>
        <strain evidence="1">S34E</strain>
    </source>
</reference>
<keyword evidence="2" id="KW-1185">Reference proteome</keyword>
<sequence length="395" mass="45747">MKHKIIVTILIVIFLHYINSKPKKQSKQQKKPKPPFPLTFPSEAVPAGPFETNLTSYFWIKLGYSSQAMPPNYTYNITDKDKYLLVQYTPKITNNNASFQGLQVLTSPLANKPCGYMPSSGCFNEILNISVRNNTGEKYCELLTYNPMLYNVPRWNVQILLPPNTTYYTDSQSIYFFGLTTLITKVALKKNCSNSFHLLNAMSNMFFRLKMENDSKITSLFRRVKRRLKSAPSSLNTTIYTLNHNSTNGTFLNGNISNPQIEKLTTLYADHLKTYAIWMYTDLTRRPWCEQQPQNYSLQIINDTAPDTPYGKLNMSTLYSPSPVNETKTGFNMTAELRHHLTELLKEYLDALVMRANAIGKQIQEQEELKKRKQQRTPTFHYRFSVLSSPSWWIW</sequence>
<dbReference type="EMBL" id="FJ483970">
    <property type="protein sequence ID" value="AEV80769.1"/>
    <property type="molecule type" value="Genomic_DNA"/>
</dbReference>
<dbReference type="Pfam" id="PF07982">
    <property type="entry name" value="Herpes_UL74"/>
    <property type="match status" value="1"/>
</dbReference>
<dbReference type="Proteomes" id="UP000113968">
    <property type="component" value="Segment"/>
</dbReference>
<dbReference type="OrthoDB" id="7747at10239"/>
<proteinExistence type="predicted"/>